<dbReference type="STRING" id="1855912.LuPra_00891"/>
<dbReference type="EMBL" id="CP015136">
    <property type="protein sequence ID" value="AMY07711.1"/>
    <property type="molecule type" value="Genomic_DNA"/>
</dbReference>
<dbReference type="Proteomes" id="UP000076079">
    <property type="component" value="Chromosome"/>
</dbReference>
<evidence type="ECO:0000313" key="2">
    <source>
        <dbReference type="EMBL" id="AMY07711.1"/>
    </source>
</evidence>
<dbReference type="InterPro" id="IPR006311">
    <property type="entry name" value="TAT_signal"/>
</dbReference>
<feature type="domain" description="NADP-dependent oxidoreductase" evidence="1">
    <location>
        <begin position="52"/>
        <end position="156"/>
    </location>
</feature>
<dbReference type="KEGG" id="abac:LuPra_00891"/>
<organism evidence="2 3">
    <name type="scientific">Luteitalea pratensis</name>
    <dbReference type="NCBI Taxonomy" id="1855912"/>
    <lineage>
        <taxon>Bacteria</taxon>
        <taxon>Pseudomonadati</taxon>
        <taxon>Acidobacteriota</taxon>
        <taxon>Vicinamibacteria</taxon>
        <taxon>Vicinamibacterales</taxon>
        <taxon>Vicinamibacteraceae</taxon>
        <taxon>Luteitalea</taxon>
    </lineage>
</organism>
<keyword evidence="2" id="KW-0406">Ion transport</keyword>
<name>A0A143PGR4_LUTPR</name>
<dbReference type="RefSeq" id="WP_110169630.1">
    <property type="nucleotide sequence ID" value="NZ_CP015136.1"/>
</dbReference>
<dbReference type="AlphaFoldDB" id="A0A143PGR4"/>
<proteinExistence type="predicted"/>
<dbReference type="Pfam" id="PF00248">
    <property type="entry name" value="Aldo_ket_red"/>
    <property type="match status" value="1"/>
</dbReference>
<dbReference type="InterPro" id="IPR020471">
    <property type="entry name" value="AKR"/>
</dbReference>
<dbReference type="OrthoDB" id="9804790at2"/>
<dbReference type="SUPFAM" id="SSF51430">
    <property type="entry name" value="NAD(P)-linked oxidoreductase"/>
    <property type="match status" value="1"/>
</dbReference>
<reference evidence="3" key="2">
    <citation type="submission" date="2016-04" db="EMBL/GenBank/DDBJ databases">
        <title>First Complete Genome Sequence of a Subdivision 6 Acidobacterium.</title>
        <authorList>
            <person name="Huang S."/>
            <person name="Vieira S."/>
            <person name="Bunk B."/>
            <person name="Riedel T."/>
            <person name="Sproeer C."/>
            <person name="Overmann J."/>
        </authorList>
    </citation>
    <scope>NUCLEOTIDE SEQUENCE [LARGE SCALE GENOMIC DNA]</scope>
    <source>
        <strain evidence="3">DSM 100886 HEG_-6_39</strain>
    </source>
</reference>
<evidence type="ECO:0000259" key="1">
    <source>
        <dbReference type="Pfam" id="PF00248"/>
    </source>
</evidence>
<evidence type="ECO:0000313" key="3">
    <source>
        <dbReference type="Proteomes" id="UP000076079"/>
    </source>
</evidence>
<accession>A0A143PGR4</accession>
<sequence>MTPCSRRTRREFLKTGLAAGTLAMSGALPLAAQRGKATDLVTLGRSGVKVTRLAFGTGSFSGRVQRELGQDGFTRLVRHAYDSGIRFFETAESYGEMHKMLGVALKGIPRDSYQIMSKVTTRDGVDPQKKFDELRTLANTEYFDIMLLHWQHTASWPADTARWQDAILEVQSRKVVLGHGASVHGLPALRRVPGNDWLQVAMIRVNHIGKAMDAEDYNTQGLGNVPEVVSRVQEVRKQGMGVISMKLVGEGTFDREDRRKAMRFAFRNAGVDCVTVGYKAPAEIDEAIENLNLALA</sequence>
<dbReference type="GO" id="GO:0005829">
    <property type="term" value="C:cytosol"/>
    <property type="evidence" value="ECO:0007669"/>
    <property type="project" value="TreeGrafter"/>
</dbReference>
<dbReference type="GO" id="GO:0034220">
    <property type="term" value="P:monoatomic ion transmembrane transport"/>
    <property type="evidence" value="ECO:0007669"/>
    <property type="project" value="UniProtKB-KW"/>
</dbReference>
<keyword evidence="2" id="KW-0813">Transport</keyword>
<dbReference type="Gene3D" id="3.20.20.100">
    <property type="entry name" value="NADP-dependent oxidoreductase domain"/>
    <property type="match status" value="1"/>
</dbReference>
<dbReference type="InterPro" id="IPR036812">
    <property type="entry name" value="NAD(P)_OxRdtase_dom_sf"/>
</dbReference>
<keyword evidence="3" id="KW-1185">Reference proteome</keyword>
<dbReference type="PANTHER" id="PTHR42686">
    <property type="entry name" value="GH17980P-RELATED"/>
    <property type="match status" value="1"/>
</dbReference>
<dbReference type="PANTHER" id="PTHR42686:SF1">
    <property type="entry name" value="GH17980P-RELATED"/>
    <property type="match status" value="1"/>
</dbReference>
<dbReference type="GO" id="GO:0016491">
    <property type="term" value="F:oxidoreductase activity"/>
    <property type="evidence" value="ECO:0007669"/>
    <property type="project" value="InterPro"/>
</dbReference>
<keyword evidence="2" id="KW-0407">Ion channel</keyword>
<gene>
    <name evidence="2" type="ORF">LuPra_00891</name>
</gene>
<dbReference type="InterPro" id="IPR023210">
    <property type="entry name" value="NADP_OxRdtase_dom"/>
</dbReference>
<reference evidence="2 3" key="1">
    <citation type="journal article" date="2016" name="Genome Announc.">
        <title>First Complete Genome Sequence of a Subdivision 6 Acidobacterium Strain.</title>
        <authorList>
            <person name="Huang S."/>
            <person name="Vieira S."/>
            <person name="Bunk B."/>
            <person name="Riedel T."/>
            <person name="Sproer C."/>
            <person name="Overmann J."/>
        </authorList>
    </citation>
    <scope>NUCLEOTIDE SEQUENCE [LARGE SCALE GENOMIC DNA]</scope>
    <source>
        <strain evidence="3">DSM 100886 HEG_-6_39</strain>
    </source>
</reference>
<dbReference type="PROSITE" id="PS51318">
    <property type="entry name" value="TAT"/>
    <property type="match status" value="1"/>
</dbReference>
<protein>
    <submittedName>
        <fullName evidence="2">Voltage-dependent potassium channel beta subunit</fullName>
    </submittedName>
</protein>